<feature type="transmembrane region" description="Helical" evidence="2">
    <location>
        <begin position="179"/>
        <end position="199"/>
    </location>
</feature>
<evidence type="ECO:0008006" key="5">
    <source>
        <dbReference type="Google" id="ProtNLM"/>
    </source>
</evidence>
<dbReference type="EMBL" id="VIGB01000003">
    <property type="protein sequence ID" value="TQF03101.1"/>
    <property type="molecule type" value="Genomic_DNA"/>
</dbReference>
<keyword evidence="4" id="KW-1185">Reference proteome</keyword>
<protein>
    <recommendedName>
        <fullName evidence="5">Gram-positive cocci surface proteins LPxTG domain-containing protein</fullName>
    </recommendedName>
</protein>
<organism evidence="3 4">
    <name type="scientific">Kitasatospora acidiphila</name>
    <dbReference type="NCBI Taxonomy" id="2567942"/>
    <lineage>
        <taxon>Bacteria</taxon>
        <taxon>Bacillati</taxon>
        <taxon>Actinomycetota</taxon>
        <taxon>Actinomycetes</taxon>
        <taxon>Kitasatosporales</taxon>
        <taxon>Streptomycetaceae</taxon>
        <taxon>Kitasatospora</taxon>
    </lineage>
</organism>
<evidence type="ECO:0000313" key="4">
    <source>
        <dbReference type="Proteomes" id="UP000319103"/>
    </source>
</evidence>
<keyword evidence="2" id="KW-0472">Membrane</keyword>
<gene>
    <name evidence="3" type="ORF">E6W39_13620</name>
</gene>
<name>A0A540W263_9ACTN</name>
<keyword evidence="2" id="KW-1133">Transmembrane helix</keyword>
<feature type="compositionally biased region" description="Pro residues" evidence="1">
    <location>
        <begin position="102"/>
        <end position="133"/>
    </location>
</feature>
<evidence type="ECO:0000256" key="1">
    <source>
        <dbReference type="SAM" id="MobiDB-lite"/>
    </source>
</evidence>
<reference evidence="3 4" key="1">
    <citation type="submission" date="2019-06" db="EMBL/GenBank/DDBJ databases">
        <title>Description of Kitasatospora acidophila sp. nov. isolated from pine grove soil, and reclassification of Streptomyces novaecaesareae to Kitasatospora novaeceasareae comb. nov.</title>
        <authorList>
            <person name="Kim M.J."/>
        </authorList>
    </citation>
    <scope>NUCLEOTIDE SEQUENCE [LARGE SCALE GENOMIC DNA]</scope>
    <source>
        <strain evidence="3 4">MMS16-CNU292</strain>
    </source>
</reference>
<feature type="region of interest" description="Disordered" evidence="1">
    <location>
        <begin position="77"/>
        <end position="171"/>
    </location>
</feature>
<evidence type="ECO:0000313" key="3">
    <source>
        <dbReference type="EMBL" id="TQF03101.1"/>
    </source>
</evidence>
<dbReference type="RefSeq" id="WP_141633780.1">
    <property type="nucleotide sequence ID" value="NZ_VIGB01000003.1"/>
</dbReference>
<dbReference type="AlphaFoldDB" id="A0A540W263"/>
<feature type="compositionally biased region" description="Basic and acidic residues" evidence="1">
    <location>
        <begin position="78"/>
        <end position="88"/>
    </location>
</feature>
<sequence>MAGVVTFAGVASAHIPDYTRDCTSFTLNLHYYPDGAEANWVTVTVNGKDIVTHHYFSGVYNPAPFAAKPTDTVTFHVHTKDDPDEKNHQWSGDFTVSLDKPCPQPPTTAPPTTAPPTTQPPTTAPPTTAPPTTPASTTPAPTTPAPTTPAATTPAAAVPTPSATPTKPSLAYTGGGSDAGLIAGVGAGVVVVGGGLVFMSRRRAAGRHN</sequence>
<dbReference type="Proteomes" id="UP000319103">
    <property type="component" value="Unassembled WGS sequence"/>
</dbReference>
<comment type="caution">
    <text evidence="3">The sequence shown here is derived from an EMBL/GenBank/DDBJ whole genome shotgun (WGS) entry which is preliminary data.</text>
</comment>
<keyword evidence="2" id="KW-0812">Transmembrane</keyword>
<accession>A0A540W263</accession>
<proteinExistence type="predicted"/>
<evidence type="ECO:0000256" key="2">
    <source>
        <dbReference type="SAM" id="Phobius"/>
    </source>
</evidence>
<dbReference type="OrthoDB" id="9990968at2"/>
<feature type="compositionally biased region" description="Low complexity" evidence="1">
    <location>
        <begin position="148"/>
        <end position="166"/>
    </location>
</feature>